<dbReference type="KEGG" id="dpf:ON006_25865"/>
<keyword evidence="2" id="KW-1185">Reference proteome</keyword>
<dbReference type="EMBL" id="CP112998">
    <property type="protein sequence ID" value="WAC11150.1"/>
    <property type="molecule type" value="Genomic_DNA"/>
</dbReference>
<dbReference type="AlphaFoldDB" id="A0A9E8N7A5"/>
<dbReference type="RefSeq" id="WP_244824134.1">
    <property type="nucleotide sequence ID" value="NZ_CP112998.1"/>
</dbReference>
<gene>
    <name evidence="1" type="ORF">ON006_25865</name>
</gene>
<protein>
    <submittedName>
        <fullName evidence="1">Uncharacterized protein</fullName>
    </submittedName>
</protein>
<proteinExistence type="predicted"/>
<accession>A0A9E8N7A5</accession>
<sequence>MKKLIYLTFFVLTGMLANCKKDSEILVIAPKPEPEKENLIKAVQFLKGITVTGAEKIEFDSVTNSYLVSLPDSYDASKAEVKVSMQKNIMLWDSAQTTITTDSIIRYSYKSTGPLHFKVSDNPEKSWFYFTVYFNFSGTPKIDLLSKEIPVNASGSILPLRYMAKVGSIPAAPGQYGPTVKIINRKTGFTTESALYSDNMYANFPDAQNLITSDPLAMEISLFNQNSVVFEGIRFTRDMPHFYVLPDYKFEYSRKDTIKVTGGFFLPDKKYSATFTSDFLSAPVSRNIRFNDASRLTLDDIPSELPVGPYLVSFYEDGKLLGKSSIYKSNLEPSEVATIWDSKTNAIENIWKGDISQTLNRNTNVLSFHKGDVFFVRSLPLAAAYPGFNFDVAKLPSLRLKRNGATVELKPALEVFNWGIAGVSFAIGKYTIPTDLAAGSYEVTSFHVADSKESKPYWSKMEIR</sequence>
<organism evidence="1 2">
    <name type="scientific">Dyadobacter pollutisoli</name>
    <dbReference type="NCBI Taxonomy" id="2910158"/>
    <lineage>
        <taxon>Bacteria</taxon>
        <taxon>Pseudomonadati</taxon>
        <taxon>Bacteroidota</taxon>
        <taxon>Cytophagia</taxon>
        <taxon>Cytophagales</taxon>
        <taxon>Spirosomataceae</taxon>
        <taxon>Dyadobacter</taxon>
    </lineage>
</organism>
<evidence type="ECO:0000313" key="2">
    <source>
        <dbReference type="Proteomes" id="UP001164653"/>
    </source>
</evidence>
<dbReference type="Proteomes" id="UP001164653">
    <property type="component" value="Chromosome"/>
</dbReference>
<evidence type="ECO:0000313" key="1">
    <source>
        <dbReference type="EMBL" id="WAC11150.1"/>
    </source>
</evidence>
<reference evidence="1" key="1">
    <citation type="submission" date="2022-11" db="EMBL/GenBank/DDBJ databases">
        <title>Dyadobacter pollutisoli sp. nov., isolated from plastic dumped soil.</title>
        <authorList>
            <person name="Kim J.M."/>
            <person name="Kim K.R."/>
            <person name="Lee J.K."/>
            <person name="Hao L."/>
            <person name="Jeon C.O."/>
        </authorList>
    </citation>
    <scope>NUCLEOTIDE SEQUENCE</scope>
    <source>
        <strain evidence="1">U1</strain>
    </source>
</reference>
<name>A0A9E8N7A5_9BACT</name>